<feature type="transmembrane region" description="Helical" evidence="1">
    <location>
        <begin position="12"/>
        <end position="29"/>
    </location>
</feature>
<organism evidence="2 3">
    <name type="scientific">Roseomonas indoligenes</name>
    <dbReference type="NCBI Taxonomy" id="2820811"/>
    <lineage>
        <taxon>Bacteria</taxon>
        <taxon>Pseudomonadati</taxon>
        <taxon>Pseudomonadota</taxon>
        <taxon>Alphaproteobacteria</taxon>
        <taxon>Acetobacterales</taxon>
        <taxon>Roseomonadaceae</taxon>
        <taxon>Roseomonas</taxon>
    </lineage>
</organism>
<dbReference type="AlphaFoldDB" id="A0A940N3Q2"/>
<gene>
    <name evidence="2" type="ORF">J5Y10_12725</name>
</gene>
<dbReference type="Proteomes" id="UP000677537">
    <property type="component" value="Unassembled WGS sequence"/>
</dbReference>
<sequence length="202" mass="22124">MPAPRRYPLPVRLLAVLAVILIAGLPWYLDRLTHPWGNPFSAEGTLTGDWAGTATTPTGRPLRIWLQLRMSTRNSGCRSGTGCGPYPTGQAATCDERGTLRLYRITASVPDNDESRIRFSPTPPPEVAQEVHLGPLTGSRTGDTLRLQGRLFAPGPVTTRMWTDENGIDRSSIRAGHPDAEAITTWTLNRYAGPWPRNCPPS</sequence>
<dbReference type="EMBL" id="JAGIZA010000006">
    <property type="protein sequence ID" value="MBP0493642.1"/>
    <property type="molecule type" value="Genomic_DNA"/>
</dbReference>
<comment type="caution">
    <text evidence="2">The sequence shown here is derived from an EMBL/GenBank/DDBJ whole genome shotgun (WGS) entry which is preliminary data.</text>
</comment>
<dbReference type="RefSeq" id="WP_209374058.1">
    <property type="nucleotide sequence ID" value="NZ_JAGIZA010000006.1"/>
</dbReference>
<proteinExistence type="predicted"/>
<evidence type="ECO:0000313" key="2">
    <source>
        <dbReference type="EMBL" id="MBP0493642.1"/>
    </source>
</evidence>
<protein>
    <submittedName>
        <fullName evidence="2">Uncharacterized protein</fullName>
    </submittedName>
</protein>
<keyword evidence="1" id="KW-0812">Transmembrane</keyword>
<evidence type="ECO:0000313" key="3">
    <source>
        <dbReference type="Proteomes" id="UP000677537"/>
    </source>
</evidence>
<keyword evidence="1" id="KW-1133">Transmembrane helix</keyword>
<keyword evidence="1" id="KW-0472">Membrane</keyword>
<reference evidence="2" key="1">
    <citation type="submission" date="2021-03" db="EMBL/GenBank/DDBJ databases">
        <authorList>
            <person name="So Y."/>
        </authorList>
    </citation>
    <scope>NUCLEOTIDE SEQUENCE</scope>
    <source>
        <strain evidence="2">SG15</strain>
    </source>
</reference>
<accession>A0A940N3Q2</accession>
<name>A0A940N3Q2_9PROT</name>
<keyword evidence="3" id="KW-1185">Reference proteome</keyword>
<evidence type="ECO:0000256" key="1">
    <source>
        <dbReference type="SAM" id="Phobius"/>
    </source>
</evidence>